<evidence type="ECO:0000259" key="1">
    <source>
        <dbReference type="SMART" id="SM00866"/>
    </source>
</evidence>
<dbReference type="RefSeq" id="WP_132409595.1">
    <property type="nucleotide sequence ID" value="NZ_SMKA01000110.1"/>
</dbReference>
<dbReference type="InterPro" id="IPR011663">
    <property type="entry name" value="UTRA"/>
</dbReference>
<evidence type="ECO:0000313" key="3">
    <source>
        <dbReference type="Proteomes" id="UP000295075"/>
    </source>
</evidence>
<dbReference type="Proteomes" id="UP000295075">
    <property type="component" value="Unassembled WGS sequence"/>
</dbReference>
<dbReference type="PANTHER" id="PTHR44846">
    <property type="entry name" value="MANNOSYL-D-GLYCERATE TRANSPORT/METABOLISM SYSTEM REPRESSOR MNGR-RELATED"/>
    <property type="match status" value="1"/>
</dbReference>
<proteinExistence type="predicted"/>
<dbReference type="OrthoDB" id="3214900at2"/>
<dbReference type="AlphaFoldDB" id="A0A4R4PVB5"/>
<protein>
    <submittedName>
        <fullName evidence="2">GntR family transcriptional regulator</fullName>
    </submittedName>
</protein>
<dbReference type="GO" id="GO:0045892">
    <property type="term" value="P:negative regulation of DNA-templated transcription"/>
    <property type="evidence" value="ECO:0007669"/>
    <property type="project" value="TreeGrafter"/>
</dbReference>
<dbReference type="Pfam" id="PF07702">
    <property type="entry name" value="UTRA"/>
    <property type="match status" value="1"/>
</dbReference>
<dbReference type="Gene3D" id="1.10.10.10">
    <property type="entry name" value="Winged helix-like DNA-binding domain superfamily/Winged helix DNA-binding domain"/>
    <property type="match status" value="1"/>
</dbReference>
<dbReference type="EMBL" id="SMKA01000110">
    <property type="protein sequence ID" value="TDC26362.1"/>
    <property type="molecule type" value="Genomic_DNA"/>
</dbReference>
<sequence length="248" mass="26745">MPPRHRVIAQLIQRSIARGQLSAAAGILSLPQLAQRFRVSSTEELQLALARLRSEGLIVMRGDLGPVVSDTPMLTQVMSTSPGSHRPPLTRDVIFGDGARRVGVTATGRSETTVEPASLDVADQLEIARGTPIVHRRTVRYAGDMPAALENAYYPHDIVALVGPAADVETIIDAAGYRRVGQTDALVARLASPDEATVLGLDTGSPVLDHARVLYSSKDGHVRAVEHVRTLFAGNRNRLTYEHKQLDA</sequence>
<dbReference type="SMART" id="SM00866">
    <property type="entry name" value="UTRA"/>
    <property type="match status" value="1"/>
</dbReference>
<dbReference type="InterPro" id="IPR028978">
    <property type="entry name" value="Chorismate_lyase_/UTRA_dom_sf"/>
</dbReference>
<comment type="caution">
    <text evidence="2">The sequence shown here is derived from an EMBL/GenBank/DDBJ whole genome shotgun (WGS) entry which is preliminary data.</text>
</comment>
<dbReference type="InterPro" id="IPR050679">
    <property type="entry name" value="Bact_HTH_transcr_reg"/>
</dbReference>
<name>A0A4R4PVB5_9ACTN</name>
<dbReference type="PANTHER" id="PTHR44846:SF17">
    <property type="entry name" value="GNTR-FAMILY TRANSCRIPTIONAL REGULATOR"/>
    <property type="match status" value="1"/>
</dbReference>
<keyword evidence="3" id="KW-1185">Reference proteome</keyword>
<reference evidence="2 3" key="1">
    <citation type="submission" date="2019-03" db="EMBL/GenBank/DDBJ databases">
        <title>Draft genome sequences of novel Actinobacteria.</title>
        <authorList>
            <person name="Sahin N."/>
            <person name="Ay H."/>
            <person name="Saygin H."/>
        </authorList>
    </citation>
    <scope>NUCLEOTIDE SEQUENCE [LARGE SCALE GENOMIC DNA]</scope>
    <source>
        <strain evidence="2 3">JCM 30547</strain>
    </source>
</reference>
<dbReference type="GO" id="GO:0003677">
    <property type="term" value="F:DNA binding"/>
    <property type="evidence" value="ECO:0007669"/>
    <property type="project" value="InterPro"/>
</dbReference>
<dbReference type="SUPFAM" id="SSF64288">
    <property type="entry name" value="Chorismate lyase-like"/>
    <property type="match status" value="1"/>
</dbReference>
<evidence type="ECO:0000313" key="2">
    <source>
        <dbReference type="EMBL" id="TDC26362.1"/>
    </source>
</evidence>
<dbReference type="Gene3D" id="3.40.1410.10">
    <property type="entry name" value="Chorismate lyase-like"/>
    <property type="match status" value="1"/>
</dbReference>
<dbReference type="InterPro" id="IPR036390">
    <property type="entry name" value="WH_DNA-bd_sf"/>
</dbReference>
<accession>A0A4R4PVB5</accession>
<organism evidence="2 3">
    <name type="scientific">Kribbella albertanoniae</name>
    <dbReference type="NCBI Taxonomy" id="1266829"/>
    <lineage>
        <taxon>Bacteria</taxon>
        <taxon>Bacillati</taxon>
        <taxon>Actinomycetota</taxon>
        <taxon>Actinomycetes</taxon>
        <taxon>Propionibacteriales</taxon>
        <taxon>Kribbellaceae</taxon>
        <taxon>Kribbella</taxon>
    </lineage>
</organism>
<feature type="domain" description="UbiC transcription regulator-associated" evidence="1">
    <location>
        <begin position="101"/>
        <end position="238"/>
    </location>
</feature>
<dbReference type="SUPFAM" id="SSF46785">
    <property type="entry name" value="Winged helix' DNA-binding domain"/>
    <property type="match status" value="1"/>
</dbReference>
<gene>
    <name evidence="2" type="ORF">E1261_22590</name>
</gene>
<dbReference type="InterPro" id="IPR036388">
    <property type="entry name" value="WH-like_DNA-bd_sf"/>
</dbReference>